<accession>A0A5C3KA65</accession>
<evidence type="ECO:0000256" key="1">
    <source>
        <dbReference type="SAM" id="MobiDB-lite"/>
    </source>
</evidence>
<name>A0A5C3KA65_COPMA</name>
<keyword evidence="3" id="KW-1185">Reference proteome</keyword>
<protein>
    <submittedName>
        <fullName evidence="2">Uncharacterized protein</fullName>
    </submittedName>
</protein>
<proteinExistence type="predicted"/>
<evidence type="ECO:0000313" key="3">
    <source>
        <dbReference type="Proteomes" id="UP000307440"/>
    </source>
</evidence>
<evidence type="ECO:0000313" key="2">
    <source>
        <dbReference type="EMBL" id="TFK16976.1"/>
    </source>
</evidence>
<sequence>MEARREREWKRKIRRDREKERKREQTTAVLLPSSLISSVHTVSGFLHSIAMNHSLLRSHCWEAENIILFQTIPVSLPKTSFTDFRTTADTSVTKCSHRHSQPSTSHSQS</sequence>
<organism evidence="2 3">
    <name type="scientific">Coprinopsis marcescibilis</name>
    <name type="common">Agaric fungus</name>
    <name type="synonym">Psathyrella marcescibilis</name>
    <dbReference type="NCBI Taxonomy" id="230819"/>
    <lineage>
        <taxon>Eukaryota</taxon>
        <taxon>Fungi</taxon>
        <taxon>Dikarya</taxon>
        <taxon>Basidiomycota</taxon>
        <taxon>Agaricomycotina</taxon>
        <taxon>Agaricomycetes</taxon>
        <taxon>Agaricomycetidae</taxon>
        <taxon>Agaricales</taxon>
        <taxon>Agaricineae</taxon>
        <taxon>Psathyrellaceae</taxon>
        <taxon>Coprinopsis</taxon>
    </lineage>
</organism>
<dbReference type="Proteomes" id="UP000307440">
    <property type="component" value="Unassembled WGS sequence"/>
</dbReference>
<feature type="region of interest" description="Disordered" evidence="1">
    <location>
        <begin position="1"/>
        <end position="25"/>
    </location>
</feature>
<dbReference type="AlphaFoldDB" id="A0A5C3KA65"/>
<gene>
    <name evidence="2" type="ORF">FA15DRAFT_371906</name>
</gene>
<reference evidence="2 3" key="1">
    <citation type="journal article" date="2019" name="Nat. Ecol. Evol.">
        <title>Megaphylogeny resolves global patterns of mushroom evolution.</title>
        <authorList>
            <person name="Varga T."/>
            <person name="Krizsan K."/>
            <person name="Foldi C."/>
            <person name="Dima B."/>
            <person name="Sanchez-Garcia M."/>
            <person name="Sanchez-Ramirez S."/>
            <person name="Szollosi G.J."/>
            <person name="Szarkandi J.G."/>
            <person name="Papp V."/>
            <person name="Albert L."/>
            <person name="Andreopoulos W."/>
            <person name="Angelini C."/>
            <person name="Antonin V."/>
            <person name="Barry K.W."/>
            <person name="Bougher N.L."/>
            <person name="Buchanan P."/>
            <person name="Buyck B."/>
            <person name="Bense V."/>
            <person name="Catcheside P."/>
            <person name="Chovatia M."/>
            <person name="Cooper J."/>
            <person name="Damon W."/>
            <person name="Desjardin D."/>
            <person name="Finy P."/>
            <person name="Geml J."/>
            <person name="Haridas S."/>
            <person name="Hughes K."/>
            <person name="Justo A."/>
            <person name="Karasinski D."/>
            <person name="Kautmanova I."/>
            <person name="Kiss B."/>
            <person name="Kocsube S."/>
            <person name="Kotiranta H."/>
            <person name="LaButti K.M."/>
            <person name="Lechner B.E."/>
            <person name="Liimatainen K."/>
            <person name="Lipzen A."/>
            <person name="Lukacs Z."/>
            <person name="Mihaltcheva S."/>
            <person name="Morgado L.N."/>
            <person name="Niskanen T."/>
            <person name="Noordeloos M.E."/>
            <person name="Ohm R.A."/>
            <person name="Ortiz-Santana B."/>
            <person name="Ovrebo C."/>
            <person name="Racz N."/>
            <person name="Riley R."/>
            <person name="Savchenko A."/>
            <person name="Shiryaev A."/>
            <person name="Soop K."/>
            <person name="Spirin V."/>
            <person name="Szebenyi C."/>
            <person name="Tomsovsky M."/>
            <person name="Tulloss R.E."/>
            <person name="Uehling J."/>
            <person name="Grigoriev I.V."/>
            <person name="Vagvolgyi C."/>
            <person name="Papp T."/>
            <person name="Martin F.M."/>
            <person name="Miettinen O."/>
            <person name="Hibbett D.S."/>
            <person name="Nagy L.G."/>
        </authorList>
    </citation>
    <scope>NUCLEOTIDE SEQUENCE [LARGE SCALE GENOMIC DNA]</scope>
    <source>
        <strain evidence="2 3">CBS 121175</strain>
    </source>
</reference>
<dbReference type="EMBL" id="ML210593">
    <property type="protein sequence ID" value="TFK16976.1"/>
    <property type="molecule type" value="Genomic_DNA"/>
</dbReference>